<evidence type="ECO:0000256" key="1">
    <source>
        <dbReference type="ARBA" id="ARBA00022694"/>
    </source>
</evidence>
<dbReference type="Gene3D" id="3.30.420.10">
    <property type="entry name" value="Ribonuclease H-like superfamily/Ribonuclease H"/>
    <property type="match status" value="1"/>
</dbReference>
<keyword evidence="8" id="KW-1185">Reference proteome</keyword>
<dbReference type="PANTHER" id="PTHR30231:SF2">
    <property type="entry name" value="RIBONUCLEASE T"/>
    <property type="match status" value="1"/>
</dbReference>
<dbReference type="AlphaFoldDB" id="A0A193LGN0"/>
<comment type="function">
    <text evidence="5">Trims short 3' overhangs of a variety of RNA species, leaving a one or two nucleotide 3' overhang. Responsible for the end-turnover of tRNA: specifically removes the terminal AMP residue from uncharged tRNA (tRNA-C-C-A). Also appears to be involved in tRNA biosynthesis.</text>
</comment>
<evidence type="ECO:0000259" key="6">
    <source>
        <dbReference type="SMART" id="SM00479"/>
    </source>
</evidence>
<feature type="site" description="Important for substrate binding and specificity" evidence="5">
    <location>
        <position position="123"/>
    </location>
</feature>
<dbReference type="GO" id="GO:0008033">
    <property type="term" value="P:tRNA processing"/>
    <property type="evidence" value="ECO:0007669"/>
    <property type="project" value="UniProtKB-KW"/>
</dbReference>
<feature type="domain" description="Exonuclease" evidence="6">
    <location>
        <begin position="17"/>
        <end position="202"/>
    </location>
</feature>
<feature type="active site" description="Proton donor/acceptor" evidence="5">
    <location>
        <position position="180"/>
    </location>
</feature>
<dbReference type="Pfam" id="PF00929">
    <property type="entry name" value="RNase_T"/>
    <property type="match status" value="1"/>
</dbReference>
<accession>A0A193LGN0</accession>
<dbReference type="PANTHER" id="PTHR30231">
    <property type="entry name" value="DNA POLYMERASE III SUBUNIT EPSILON"/>
    <property type="match status" value="1"/>
</dbReference>
<comment type="caution">
    <text evidence="5">Lacks conserved residue(s) required for the propagation of feature annotation.</text>
</comment>
<dbReference type="GO" id="GO:0003676">
    <property type="term" value="F:nucleic acid binding"/>
    <property type="evidence" value="ECO:0007669"/>
    <property type="project" value="InterPro"/>
</dbReference>
<keyword evidence="1 5" id="KW-0819">tRNA processing</keyword>
<dbReference type="InterPro" id="IPR005987">
    <property type="entry name" value="RNase_T"/>
</dbReference>
<feature type="binding site" evidence="5">
    <location>
        <position position="185"/>
    </location>
    <ligand>
        <name>Mg(2+)</name>
        <dbReference type="ChEBI" id="CHEBI:18420"/>
        <label>2</label>
        <note>catalytic</note>
    </ligand>
</feature>
<dbReference type="InterPro" id="IPR013520">
    <property type="entry name" value="Ribonucl_H"/>
</dbReference>
<gene>
    <name evidence="5" type="primary">rnt</name>
    <name evidence="7" type="ORF">BA177_11225</name>
</gene>
<feature type="site" description="Important for substrate binding and specificity" evidence="5">
    <location>
        <position position="28"/>
    </location>
</feature>
<comment type="similarity">
    <text evidence="5">Belongs to the RNase T family.</text>
</comment>
<dbReference type="STRING" id="1548547.BA177_11225"/>
<keyword evidence="2 5" id="KW-0540">Nuclease</keyword>
<dbReference type="Proteomes" id="UP000092695">
    <property type="component" value="Chromosome"/>
</dbReference>
<reference evidence="7 8" key="1">
    <citation type="submission" date="2016-06" db="EMBL/GenBank/DDBJ databases">
        <title>Complete genome sequence of a deep-branching marine Gamma Proteobacterium Woeseia oceani type strain XK5.</title>
        <authorList>
            <person name="Mu D."/>
            <person name="Du Z."/>
        </authorList>
    </citation>
    <scope>NUCLEOTIDE SEQUENCE [LARGE SCALE GENOMIC DNA]</scope>
    <source>
        <strain evidence="7 8">XK5</strain>
    </source>
</reference>
<dbReference type="NCBIfam" id="TIGR01298">
    <property type="entry name" value="RNaseT"/>
    <property type="match status" value="1"/>
</dbReference>
<evidence type="ECO:0000313" key="7">
    <source>
        <dbReference type="EMBL" id="ANO51700.1"/>
    </source>
</evidence>
<dbReference type="InterPro" id="IPR012337">
    <property type="entry name" value="RNaseH-like_sf"/>
</dbReference>
<dbReference type="KEGG" id="woc:BA177_11225"/>
<evidence type="ECO:0000256" key="2">
    <source>
        <dbReference type="ARBA" id="ARBA00022722"/>
    </source>
</evidence>
<feature type="binding site" evidence="5">
    <location>
        <position position="22"/>
    </location>
    <ligand>
        <name>Mg(2+)</name>
        <dbReference type="ChEBI" id="CHEBI:18420"/>
        <label>1</label>
        <note>catalytic</note>
    </ligand>
</feature>
<feature type="binding site" evidence="5">
    <location>
        <position position="24"/>
    </location>
    <ligand>
        <name>Mg(2+)</name>
        <dbReference type="ChEBI" id="CHEBI:18420"/>
        <label>2</label>
        <note>catalytic</note>
    </ligand>
</feature>
<feature type="binding site" evidence="5">
    <location>
        <position position="22"/>
    </location>
    <ligand>
        <name>Mg(2+)</name>
        <dbReference type="ChEBI" id="CHEBI:18420"/>
        <label>2</label>
        <note>catalytic</note>
    </ligand>
</feature>
<keyword evidence="4 5" id="KW-0269">Exonuclease</keyword>
<dbReference type="SMART" id="SM00479">
    <property type="entry name" value="EXOIII"/>
    <property type="match status" value="1"/>
</dbReference>
<keyword evidence="5" id="KW-0479">Metal-binding</keyword>
<dbReference type="GO" id="GO:0000287">
    <property type="term" value="F:magnesium ion binding"/>
    <property type="evidence" value="ECO:0007669"/>
    <property type="project" value="UniProtKB-UniRule"/>
</dbReference>
<proteinExistence type="inferred from homology"/>
<dbReference type="GO" id="GO:0045004">
    <property type="term" value="P:DNA replication proofreading"/>
    <property type="evidence" value="ECO:0007669"/>
    <property type="project" value="TreeGrafter"/>
</dbReference>
<evidence type="ECO:0000256" key="4">
    <source>
        <dbReference type="ARBA" id="ARBA00022839"/>
    </source>
</evidence>
<dbReference type="GO" id="GO:0005829">
    <property type="term" value="C:cytosol"/>
    <property type="evidence" value="ECO:0007669"/>
    <property type="project" value="TreeGrafter"/>
</dbReference>
<dbReference type="GO" id="GO:0008408">
    <property type="term" value="F:3'-5' exonuclease activity"/>
    <property type="evidence" value="ECO:0007669"/>
    <property type="project" value="TreeGrafter"/>
</dbReference>
<comment type="subunit">
    <text evidence="5">Homodimer.</text>
</comment>
<dbReference type="EC" id="3.1.13.-" evidence="5"/>
<dbReference type="EMBL" id="CP016268">
    <property type="protein sequence ID" value="ANO51700.1"/>
    <property type="molecule type" value="Genomic_DNA"/>
</dbReference>
<dbReference type="InterPro" id="IPR036397">
    <property type="entry name" value="RNaseH_sf"/>
</dbReference>
<evidence type="ECO:0000256" key="5">
    <source>
        <dbReference type="HAMAP-Rule" id="MF_00157"/>
    </source>
</evidence>
<dbReference type="GO" id="GO:0016896">
    <property type="term" value="F:RNA exonuclease activity, producing 5'-phosphomonoesters"/>
    <property type="evidence" value="ECO:0007669"/>
    <property type="project" value="UniProtKB-UniRule"/>
</dbReference>
<name>A0A193LGN0_9GAMM</name>
<keyword evidence="5" id="KW-0460">Magnesium</keyword>
<organism evidence="7 8">
    <name type="scientific">Woeseia oceani</name>
    <dbReference type="NCBI Taxonomy" id="1548547"/>
    <lineage>
        <taxon>Bacteria</taxon>
        <taxon>Pseudomonadati</taxon>
        <taxon>Pseudomonadota</taxon>
        <taxon>Gammaproteobacteria</taxon>
        <taxon>Woeseiales</taxon>
        <taxon>Woeseiaceae</taxon>
        <taxon>Woeseia</taxon>
    </lineage>
</organism>
<evidence type="ECO:0000313" key="8">
    <source>
        <dbReference type="Proteomes" id="UP000092695"/>
    </source>
</evidence>
<dbReference type="SUPFAM" id="SSF53098">
    <property type="entry name" value="Ribonuclease H-like"/>
    <property type="match status" value="1"/>
</dbReference>
<dbReference type="HAMAP" id="MF_00157">
    <property type="entry name" value="RNase_T"/>
    <property type="match status" value="1"/>
</dbReference>
<evidence type="ECO:0000256" key="3">
    <source>
        <dbReference type="ARBA" id="ARBA00022801"/>
    </source>
</evidence>
<keyword evidence="3 5" id="KW-0378">Hydrolase</keyword>
<sequence>MFVSKPFAIADRFRGFLPVVVDVETGGFNSRTDALLEIAAVLIEAHADGTLVRGDTVRYHVKPFEGSNMEPASMAVNGIDPHHPLRPAIDERDALQRVFREVRRAVKEAGCSRAVLVGHNASFDLGFVNAAVERTAIKRNPFHPFSSFDTATLCGVTYGQTVLARAVKAAGMTWDESQAHSAAYDAEITADVFCDIVNRFRPVFDSVNSESDWETIKKETDSAGLG</sequence>
<comment type="cofactor">
    <cofactor evidence="5">
        <name>Mg(2+)</name>
        <dbReference type="ChEBI" id="CHEBI:18420"/>
    </cofactor>
    <text evidence="5">Binds two Mg(2+) per subunit. The active form of the enzyme binds two Mg(2+) ions in its active site. The first Mg(2+) forms only one salt bridge with the protein.</text>
</comment>
<feature type="site" description="Important for substrate binding and specificity" evidence="5">
    <location>
        <position position="145"/>
    </location>
</feature>
<protein>
    <recommendedName>
        <fullName evidence="5">Ribonuclease T</fullName>
        <ecNumber evidence="5">3.1.13.-</ecNumber>
    </recommendedName>
    <alternativeName>
        <fullName evidence="5">Exoribonuclease T</fullName>
        <shortName evidence="5">RNase T</shortName>
    </alternativeName>
</protein>
<feature type="binding site" evidence="5">
    <location>
        <position position="180"/>
    </location>
    <ligand>
        <name>Mg(2+)</name>
        <dbReference type="ChEBI" id="CHEBI:18420"/>
        <label>2</label>
        <note>catalytic</note>
    </ligand>
</feature>